<evidence type="ECO:0000313" key="1">
    <source>
        <dbReference type="EMBL" id="KAH8020840.1"/>
    </source>
</evidence>
<accession>A0A9J6DFV1</accession>
<dbReference type="AlphaFoldDB" id="A0A9J6DFV1"/>
<dbReference type="EMBL" id="JABSTU010000009">
    <property type="protein sequence ID" value="KAH8020840.1"/>
    <property type="molecule type" value="Genomic_DNA"/>
</dbReference>
<protein>
    <submittedName>
        <fullName evidence="1">Uncharacterized protein</fullName>
    </submittedName>
</protein>
<proteinExistence type="predicted"/>
<organism evidence="1 2">
    <name type="scientific">Rhipicephalus microplus</name>
    <name type="common">Cattle tick</name>
    <name type="synonym">Boophilus microplus</name>
    <dbReference type="NCBI Taxonomy" id="6941"/>
    <lineage>
        <taxon>Eukaryota</taxon>
        <taxon>Metazoa</taxon>
        <taxon>Ecdysozoa</taxon>
        <taxon>Arthropoda</taxon>
        <taxon>Chelicerata</taxon>
        <taxon>Arachnida</taxon>
        <taxon>Acari</taxon>
        <taxon>Parasitiformes</taxon>
        <taxon>Ixodida</taxon>
        <taxon>Ixodoidea</taxon>
        <taxon>Ixodidae</taxon>
        <taxon>Rhipicephalinae</taxon>
        <taxon>Rhipicephalus</taxon>
        <taxon>Boophilus</taxon>
    </lineage>
</organism>
<sequence>MSPYHTHLLDNEARLLRSVLRDPPSDQSWARCEDTWNQAVALAAKAVWLPRVCGGRERRQPNPAKLVEIQRLYRRNQRRAADSTFLLRRTITSIPAPAGLNVMPFSPKKVFLRLRKSENTGPRSNRLTYCCSLEGRAEPEWP</sequence>
<name>A0A9J6DFV1_RHIMP</name>
<dbReference type="Proteomes" id="UP000821866">
    <property type="component" value="Chromosome 7"/>
</dbReference>
<evidence type="ECO:0000313" key="2">
    <source>
        <dbReference type="Proteomes" id="UP000821866"/>
    </source>
</evidence>
<reference evidence="1" key="1">
    <citation type="journal article" date="2020" name="Cell">
        <title>Large-Scale Comparative Analyses of Tick Genomes Elucidate Their Genetic Diversity and Vector Capacities.</title>
        <authorList>
            <consortium name="Tick Genome and Microbiome Consortium (TIGMIC)"/>
            <person name="Jia N."/>
            <person name="Wang J."/>
            <person name="Shi W."/>
            <person name="Du L."/>
            <person name="Sun Y."/>
            <person name="Zhan W."/>
            <person name="Jiang J.F."/>
            <person name="Wang Q."/>
            <person name="Zhang B."/>
            <person name="Ji P."/>
            <person name="Bell-Sakyi L."/>
            <person name="Cui X.M."/>
            <person name="Yuan T.T."/>
            <person name="Jiang B.G."/>
            <person name="Yang W.F."/>
            <person name="Lam T.T."/>
            <person name="Chang Q.C."/>
            <person name="Ding S.J."/>
            <person name="Wang X.J."/>
            <person name="Zhu J.G."/>
            <person name="Ruan X.D."/>
            <person name="Zhao L."/>
            <person name="Wei J.T."/>
            <person name="Ye R.Z."/>
            <person name="Que T.C."/>
            <person name="Du C.H."/>
            <person name="Zhou Y.H."/>
            <person name="Cheng J.X."/>
            <person name="Dai P.F."/>
            <person name="Guo W.B."/>
            <person name="Han X.H."/>
            <person name="Huang E.J."/>
            <person name="Li L.F."/>
            <person name="Wei W."/>
            <person name="Gao Y.C."/>
            <person name="Liu J.Z."/>
            <person name="Shao H.Z."/>
            <person name="Wang X."/>
            <person name="Wang C.C."/>
            <person name="Yang T.C."/>
            <person name="Huo Q.B."/>
            <person name="Li W."/>
            <person name="Chen H.Y."/>
            <person name="Chen S.E."/>
            <person name="Zhou L.G."/>
            <person name="Ni X.B."/>
            <person name="Tian J.H."/>
            <person name="Sheng Y."/>
            <person name="Liu T."/>
            <person name="Pan Y.S."/>
            <person name="Xia L.Y."/>
            <person name="Li J."/>
            <person name="Zhao F."/>
            <person name="Cao W.C."/>
        </authorList>
    </citation>
    <scope>NUCLEOTIDE SEQUENCE</scope>
    <source>
        <strain evidence="1">Rmic-2018</strain>
    </source>
</reference>
<comment type="caution">
    <text evidence="1">The sequence shown here is derived from an EMBL/GenBank/DDBJ whole genome shotgun (WGS) entry which is preliminary data.</text>
</comment>
<gene>
    <name evidence="1" type="ORF">HPB51_005281</name>
</gene>
<dbReference type="VEuPathDB" id="VectorBase:LOC119182983"/>
<keyword evidence="2" id="KW-1185">Reference proteome</keyword>
<reference evidence="1" key="2">
    <citation type="submission" date="2021-09" db="EMBL/GenBank/DDBJ databases">
        <authorList>
            <person name="Jia N."/>
            <person name="Wang J."/>
            <person name="Shi W."/>
            <person name="Du L."/>
            <person name="Sun Y."/>
            <person name="Zhan W."/>
            <person name="Jiang J."/>
            <person name="Wang Q."/>
            <person name="Zhang B."/>
            <person name="Ji P."/>
            <person name="Sakyi L.B."/>
            <person name="Cui X."/>
            <person name="Yuan T."/>
            <person name="Jiang B."/>
            <person name="Yang W."/>
            <person name="Lam T.T.-Y."/>
            <person name="Chang Q."/>
            <person name="Ding S."/>
            <person name="Wang X."/>
            <person name="Zhu J."/>
            <person name="Ruan X."/>
            <person name="Zhao L."/>
            <person name="Wei J."/>
            <person name="Que T."/>
            <person name="Du C."/>
            <person name="Cheng J."/>
            <person name="Dai P."/>
            <person name="Han X."/>
            <person name="Huang E."/>
            <person name="Gao Y."/>
            <person name="Liu J."/>
            <person name="Shao H."/>
            <person name="Ye R."/>
            <person name="Li L."/>
            <person name="Wei W."/>
            <person name="Wang X."/>
            <person name="Wang C."/>
            <person name="Huo Q."/>
            <person name="Li W."/>
            <person name="Guo W."/>
            <person name="Chen H."/>
            <person name="Chen S."/>
            <person name="Zhou L."/>
            <person name="Zhou L."/>
            <person name="Ni X."/>
            <person name="Tian J."/>
            <person name="Zhou Y."/>
            <person name="Sheng Y."/>
            <person name="Liu T."/>
            <person name="Pan Y."/>
            <person name="Xia L."/>
            <person name="Li J."/>
            <person name="Zhao F."/>
            <person name="Cao W."/>
        </authorList>
    </citation>
    <scope>NUCLEOTIDE SEQUENCE</scope>
    <source>
        <strain evidence="1">Rmic-2018</strain>
        <tissue evidence="1">Larvae</tissue>
    </source>
</reference>